<reference evidence="1" key="1">
    <citation type="submission" date="2021-05" db="EMBL/GenBank/DDBJ databases">
        <authorList>
            <person name="Alioto T."/>
            <person name="Alioto T."/>
            <person name="Gomez Garrido J."/>
        </authorList>
    </citation>
    <scope>NUCLEOTIDE SEQUENCE</scope>
</reference>
<dbReference type="EMBL" id="HBUE01239122">
    <property type="protein sequence ID" value="CAG6548611.1"/>
    <property type="molecule type" value="Transcribed_RNA"/>
</dbReference>
<evidence type="ECO:0000313" key="1">
    <source>
        <dbReference type="EMBL" id="CAG6600839.1"/>
    </source>
</evidence>
<sequence>MKFFEIFNRIKNFNELLAFLGMNQHIIIDFEGKREQKMIKTHICPPRWACFGGKFATLAVGMTEFFQGGKFDLGIHEPGANLICTPALEMHLHAPAAALYYAEVYLD</sequence>
<proteinExistence type="predicted"/>
<dbReference type="EMBL" id="HBUE01346109">
    <property type="protein sequence ID" value="CAG6600839.1"/>
    <property type="molecule type" value="Transcribed_RNA"/>
</dbReference>
<accession>A0A8D8KYM2</accession>
<protein>
    <submittedName>
        <fullName evidence="1">(northern house mosquito) hypothetical protein</fullName>
    </submittedName>
</protein>
<dbReference type="AlphaFoldDB" id="A0A8D8KYM2"/>
<name>A0A8D8KYM2_CULPI</name>
<organism evidence="1">
    <name type="scientific">Culex pipiens</name>
    <name type="common">House mosquito</name>
    <dbReference type="NCBI Taxonomy" id="7175"/>
    <lineage>
        <taxon>Eukaryota</taxon>
        <taxon>Metazoa</taxon>
        <taxon>Ecdysozoa</taxon>
        <taxon>Arthropoda</taxon>
        <taxon>Hexapoda</taxon>
        <taxon>Insecta</taxon>
        <taxon>Pterygota</taxon>
        <taxon>Neoptera</taxon>
        <taxon>Endopterygota</taxon>
        <taxon>Diptera</taxon>
        <taxon>Nematocera</taxon>
        <taxon>Culicoidea</taxon>
        <taxon>Culicidae</taxon>
        <taxon>Culicinae</taxon>
        <taxon>Culicini</taxon>
        <taxon>Culex</taxon>
        <taxon>Culex</taxon>
    </lineage>
</organism>